<feature type="signal peptide" evidence="1">
    <location>
        <begin position="1"/>
        <end position="19"/>
    </location>
</feature>
<dbReference type="HOGENOM" id="CLU_082049_4_1_10"/>
<dbReference type="STRING" id="927665.HMPREF1535_01683"/>
<dbReference type="GeneID" id="69982937"/>
<dbReference type="PATRIC" id="fig|927665.4.peg.1722"/>
<dbReference type="Pfam" id="PF13568">
    <property type="entry name" value="OMP_b-brl_2"/>
    <property type="match status" value="1"/>
</dbReference>
<evidence type="ECO:0000256" key="1">
    <source>
        <dbReference type="SAM" id="SignalP"/>
    </source>
</evidence>
<evidence type="ECO:0000313" key="3">
    <source>
        <dbReference type="EMBL" id="KKB57031.1"/>
    </source>
</evidence>
<comment type="caution">
    <text evidence="3">The sequence shown here is derived from an EMBL/GenBank/DDBJ whole genome shotgun (WGS) entry which is preliminary data.</text>
</comment>
<dbReference type="EMBL" id="AQHV01000010">
    <property type="protein sequence ID" value="KKB57031.1"/>
    <property type="molecule type" value="Genomic_DNA"/>
</dbReference>
<dbReference type="InterPro" id="IPR025665">
    <property type="entry name" value="Beta-barrel_OMP_2"/>
</dbReference>
<dbReference type="RefSeq" id="WP_009860520.1">
    <property type="nucleotide sequence ID" value="NZ_KQ033912.1"/>
</dbReference>
<feature type="domain" description="Outer membrane protein beta-barrel" evidence="2">
    <location>
        <begin position="19"/>
        <end position="177"/>
    </location>
</feature>
<name>A0A0F5JGW8_9BACT</name>
<feature type="chain" id="PRO_5002489330" description="Outer membrane protein beta-barrel domain-containing protein" evidence="1">
    <location>
        <begin position="20"/>
        <end position="208"/>
    </location>
</feature>
<evidence type="ECO:0000259" key="2">
    <source>
        <dbReference type="Pfam" id="PF13568"/>
    </source>
</evidence>
<organism evidence="3 4">
    <name type="scientific">Parabacteroides goldsteinii DSM 19448 = WAL 12034</name>
    <dbReference type="NCBI Taxonomy" id="927665"/>
    <lineage>
        <taxon>Bacteria</taxon>
        <taxon>Pseudomonadati</taxon>
        <taxon>Bacteroidota</taxon>
        <taxon>Bacteroidia</taxon>
        <taxon>Bacteroidales</taxon>
        <taxon>Tannerellaceae</taxon>
        <taxon>Parabacteroides</taxon>
    </lineage>
</organism>
<keyword evidence="1" id="KW-0732">Signal</keyword>
<proteinExistence type="predicted"/>
<reference evidence="3 4" key="1">
    <citation type="submission" date="2013-04" db="EMBL/GenBank/DDBJ databases">
        <title>The Genome Sequence of Parabacteroides goldsteinii DSM 19448.</title>
        <authorList>
            <consortium name="The Broad Institute Genomics Platform"/>
            <person name="Earl A."/>
            <person name="Ward D."/>
            <person name="Feldgarden M."/>
            <person name="Gevers D."/>
            <person name="Martens E."/>
            <person name="Sakamoto M."/>
            <person name="Benno Y."/>
            <person name="Song Y."/>
            <person name="Liu C."/>
            <person name="Lee J."/>
            <person name="Bolanos M."/>
            <person name="Vaisanen M.L."/>
            <person name="Finegold S.M."/>
            <person name="Walker B."/>
            <person name="Young S."/>
            <person name="Zeng Q."/>
            <person name="Gargeya S."/>
            <person name="Fitzgerald M."/>
            <person name="Haas B."/>
            <person name="Abouelleil A."/>
            <person name="Allen A.W."/>
            <person name="Alvarado L."/>
            <person name="Arachchi H.M."/>
            <person name="Berlin A.M."/>
            <person name="Chapman S.B."/>
            <person name="Gainer-Dewar J."/>
            <person name="Goldberg J."/>
            <person name="Griggs A."/>
            <person name="Gujja S."/>
            <person name="Hansen M."/>
            <person name="Howarth C."/>
            <person name="Imamovic A."/>
            <person name="Ireland A."/>
            <person name="Larimer J."/>
            <person name="McCowan C."/>
            <person name="Murphy C."/>
            <person name="Pearson M."/>
            <person name="Poon T.W."/>
            <person name="Priest M."/>
            <person name="Roberts A."/>
            <person name="Saif S."/>
            <person name="Shea T."/>
            <person name="Sisk P."/>
            <person name="Sykes S."/>
            <person name="Wortman J."/>
            <person name="Nusbaum C."/>
            <person name="Birren B."/>
        </authorList>
    </citation>
    <scope>NUCLEOTIDE SEQUENCE [LARGE SCALE GENOMIC DNA]</scope>
    <source>
        <strain evidence="3 4">DSM 19448</strain>
    </source>
</reference>
<evidence type="ECO:0000313" key="4">
    <source>
        <dbReference type="Proteomes" id="UP000033047"/>
    </source>
</evidence>
<gene>
    <name evidence="3" type="ORF">HMPREF1535_01683</name>
</gene>
<protein>
    <recommendedName>
        <fullName evidence="2">Outer membrane protein beta-barrel domain-containing protein</fullName>
    </recommendedName>
</protein>
<dbReference type="Proteomes" id="UP000033047">
    <property type="component" value="Unassembled WGS sequence"/>
</dbReference>
<accession>A0A0F5JGW8</accession>
<sequence>MKKLVLLLFVALISIQISAQEFHFIPRIGFNLANTYPESFADMRPGVNVGVAGEIRFSKLFALEPGVYYSMQGYRYKYKGETSKLDIDYLNIPIYAKFYLYKGFHMFGGPQLGINVRAKGTNFKYSLGYPPFETKTVSRNIKDDMSPCDLSFSMGAGYTFDMGLIVSVNYNLGCTYIFKESEYTLGGSNLFRGKDHNGVIQFNVGWRF</sequence>
<dbReference type="AlphaFoldDB" id="A0A0F5JGW8"/>